<comment type="caution">
    <text evidence="3">The sequence shown here is derived from an EMBL/GenBank/DDBJ whole genome shotgun (WGS) entry which is preliminary data.</text>
</comment>
<organism evidence="3 4">
    <name type="scientific">Catenovulum sediminis</name>
    <dbReference type="NCBI Taxonomy" id="1740262"/>
    <lineage>
        <taxon>Bacteria</taxon>
        <taxon>Pseudomonadati</taxon>
        <taxon>Pseudomonadota</taxon>
        <taxon>Gammaproteobacteria</taxon>
        <taxon>Alteromonadales</taxon>
        <taxon>Alteromonadaceae</taxon>
        <taxon>Catenovulum</taxon>
    </lineage>
</organism>
<evidence type="ECO:0000256" key="1">
    <source>
        <dbReference type="PIRNR" id="PIRNR028141"/>
    </source>
</evidence>
<protein>
    <recommendedName>
        <fullName evidence="1">Cyclic diguanosine monophosphate-binding protein</fullName>
        <shortName evidence="1">c-di-GMP-binding protein</shortName>
    </recommendedName>
    <alternativeName>
        <fullName evidence="1">Pilz domain-containing protein</fullName>
    </alternativeName>
</protein>
<sequence length="123" mass="14190">MDDRRSFTRIFFSIPAQLNKKNQCWDVNLVDLSLKGALVTLPESDRLPNFEDKKNYQLMFELPNSDVVLEMQVDIAYLRNNQIGLVCTQIDIDSAAHLKRLVELNMGDEALLSRELEHLSSEH</sequence>
<comment type="subunit">
    <text evidence="1">Monomer in both c-di-GMP-bound and free forms.</text>
</comment>
<gene>
    <name evidence="3" type="ORF">ABS311_17335</name>
</gene>
<keyword evidence="1" id="KW-0973">c-di-GMP</keyword>
<proteinExistence type="predicted"/>
<dbReference type="PIRSF" id="PIRSF028141">
    <property type="entry name" value="C-di-GMP_BP_PA4608"/>
    <property type="match status" value="1"/>
</dbReference>
<name>A0ABV1RL28_9ALTE</name>
<dbReference type="SUPFAM" id="SSF141371">
    <property type="entry name" value="PilZ domain-like"/>
    <property type="match status" value="1"/>
</dbReference>
<dbReference type="InterPro" id="IPR027021">
    <property type="entry name" value="C-di-GMP_BP_PA4608"/>
</dbReference>
<comment type="function">
    <text evidence="1">Binds the second messenger bis-(3'-5') cyclic dimeric guanosine monophosphate (c-di-GMP). Can bind two c-di-GMP molecules per monomer. May play a role in bacterial second-messenger regulated processes. Binding to c-di-GMP induces a conformational change of the C- and N-termini resulting in the exposure of a highly negative surface on one side of the protein to a possible effector protein.</text>
</comment>
<feature type="domain" description="PilZ" evidence="2">
    <location>
        <begin position="3"/>
        <end position="103"/>
    </location>
</feature>
<evidence type="ECO:0000313" key="4">
    <source>
        <dbReference type="Proteomes" id="UP001467690"/>
    </source>
</evidence>
<dbReference type="Gene3D" id="2.40.10.220">
    <property type="entry name" value="predicted glycosyltransferase like domains"/>
    <property type="match status" value="1"/>
</dbReference>
<accession>A0ABV1RL28</accession>
<dbReference type="RefSeq" id="WP_143872772.1">
    <property type="nucleotide sequence ID" value="NZ_CP041660.1"/>
</dbReference>
<dbReference type="EMBL" id="JBELOE010000265">
    <property type="protein sequence ID" value="MER2493645.1"/>
    <property type="molecule type" value="Genomic_DNA"/>
</dbReference>
<reference evidence="3 4" key="1">
    <citation type="submission" date="2024-06" db="EMBL/GenBank/DDBJ databases">
        <authorList>
            <person name="Chen R.Y."/>
        </authorList>
    </citation>
    <scope>NUCLEOTIDE SEQUENCE [LARGE SCALE GENOMIC DNA]</scope>
    <source>
        <strain evidence="3 4">D2</strain>
    </source>
</reference>
<dbReference type="InterPro" id="IPR009875">
    <property type="entry name" value="PilZ_domain"/>
</dbReference>
<evidence type="ECO:0000313" key="3">
    <source>
        <dbReference type="EMBL" id="MER2493645.1"/>
    </source>
</evidence>
<evidence type="ECO:0000259" key="2">
    <source>
        <dbReference type="Pfam" id="PF07238"/>
    </source>
</evidence>
<dbReference type="Proteomes" id="UP001467690">
    <property type="component" value="Unassembled WGS sequence"/>
</dbReference>
<keyword evidence="1" id="KW-0547">Nucleotide-binding</keyword>
<keyword evidence="4" id="KW-1185">Reference proteome</keyword>
<dbReference type="Pfam" id="PF07238">
    <property type="entry name" value="PilZ"/>
    <property type="match status" value="1"/>
</dbReference>